<evidence type="ECO:0000256" key="15">
    <source>
        <dbReference type="ARBA" id="ARBA00051751"/>
    </source>
</evidence>
<organism evidence="21 22">
    <name type="scientific">Actinidia rufa</name>
    <dbReference type="NCBI Taxonomy" id="165716"/>
    <lineage>
        <taxon>Eukaryota</taxon>
        <taxon>Viridiplantae</taxon>
        <taxon>Streptophyta</taxon>
        <taxon>Embryophyta</taxon>
        <taxon>Tracheophyta</taxon>
        <taxon>Spermatophyta</taxon>
        <taxon>Magnoliopsida</taxon>
        <taxon>eudicotyledons</taxon>
        <taxon>Gunneridae</taxon>
        <taxon>Pentapetalae</taxon>
        <taxon>asterids</taxon>
        <taxon>Ericales</taxon>
        <taxon>Actinidiaceae</taxon>
        <taxon>Actinidia</taxon>
    </lineage>
</organism>
<keyword evidence="8" id="KW-0223">Dioxygenase</keyword>
<dbReference type="Gene3D" id="2.60.120.650">
    <property type="entry name" value="Cupin"/>
    <property type="match status" value="1"/>
</dbReference>
<keyword evidence="13" id="KW-0539">Nucleus</keyword>
<evidence type="ECO:0000256" key="17">
    <source>
        <dbReference type="SAM" id="MobiDB-lite"/>
    </source>
</evidence>
<dbReference type="PROSITE" id="PS51184">
    <property type="entry name" value="JMJC"/>
    <property type="match status" value="1"/>
</dbReference>
<accession>A0A7J0GAU3</accession>
<evidence type="ECO:0000256" key="12">
    <source>
        <dbReference type="ARBA" id="ARBA00023163"/>
    </source>
</evidence>
<dbReference type="InterPro" id="IPR036236">
    <property type="entry name" value="Znf_C2H2_sf"/>
</dbReference>
<dbReference type="EMBL" id="BJWL01000019">
    <property type="protein sequence ID" value="GFZ07871.1"/>
    <property type="molecule type" value="Genomic_DNA"/>
</dbReference>
<keyword evidence="7" id="KW-0156">Chromatin regulator</keyword>
<dbReference type="PROSITE" id="PS00028">
    <property type="entry name" value="ZINC_FINGER_C2H2_1"/>
    <property type="match status" value="3"/>
</dbReference>
<keyword evidence="11" id="KW-0805">Transcription regulation</keyword>
<evidence type="ECO:0000256" key="13">
    <source>
        <dbReference type="ARBA" id="ARBA00023242"/>
    </source>
</evidence>
<evidence type="ECO:0000256" key="4">
    <source>
        <dbReference type="ARBA" id="ARBA00022737"/>
    </source>
</evidence>
<dbReference type="GO" id="GO:0040029">
    <property type="term" value="P:epigenetic regulation of gene expression"/>
    <property type="evidence" value="ECO:0007669"/>
    <property type="project" value="UniProtKB-ARBA"/>
</dbReference>
<keyword evidence="6" id="KW-0862">Zinc</keyword>
<dbReference type="GO" id="GO:0008270">
    <property type="term" value="F:zinc ion binding"/>
    <property type="evidence" value="ECO:0007669"/>
    <property type="project" value="UniProtKB-KW"/>
</dbReference>
<dbReference type="InterPro" id="IPR013087">
    <property type="entry name" value="Znf_C2H2_type"/>
</dbReference>
<evidence type="ECO:0000256" key="9">
    <source>
        <dbReference type="ARBA" id="ARBA00023002"/>
    </source>
</evidence>
<dbReference type="PANTHER" id="PTHR10694:SF38">
    <property type="entry name" value="LYSINE-SPECIFIC DEMETHYLASE REF6"/>
    <property type="match status" value="1"/>
</dbReference>
<feature type="compositionally biased region" description="Basic and acidic residues" evidence="17">
    <location>
        <begin position="1077"/>
        <end position="1089"/>
    </location>
</feature>
<dbReference type="GO" id="GO:0048580">
    <property type="term" value="P:regulation of post-embryonic development"/>
    <property type="evidence" value="ECO:0007669"/>
    <property type="project" value="UniProtKB-ARBA"/>
</dbReference>
<feature type="domain" description="C2H2-type" evidence="18">
    <location>
        <begin position="1247"/>
        <end position="1278"/>
    </location>
</feature>
<feature type="domain" description="C2H2-type" evidence="18">
    <location>
        <begin position="1217"/>
        <end position="1246"/>
    </location>
</feature>
<evidence type="ECO:0000256" key="10">
    <source>
        <dbReference type="ARBA" id="ARBA00023004"/>
    </source>
</evidence>
<dbReference type="SMART" id="SM00355">
    <property type="entry name" value="ZnF_C2H2"/>
    <property type="match status" value="4"/>
</dbReference>
<evidence type="ECO:0000256" key="1">
    <source>
        <dbReference type="ARBA" id="ARBA00004123"/>
    </source>
</evidence>
<comment type="subcellular location">
    <subcellularLocation>
        <location evidence="1">Nucleus</location>
    </subcellularLocation>
</comment>
<comment type="catalytic activity">
    <reaction evidence="14">
        <text>N(6),N(6)-dimethyl-L-lysyl(27)-[histone H3] + 2-oxoglutarate + O2 = N(6)-methyl-L-lysyl(27)-[histone H3] + formaldehyde + succinate + CO2</text>
        <dbReference type="Rhea" id="RHEA:60232"/>
        <dbReference type="Rhea" id="RHEA-COMP:15539"/>
        <dbReference type="Rhea" id="RHEA-COMP:15544"/>
        <dbReference type="ChEBI" id="CHEBI:15379"/>
        <dbReference type="ChEBI" id="CHEBI:16526"/>
        <dbReference type="ChEBI" id="CHEBI:16810"/>
        <dbReference type="ChEBI" id="CHEBI:16842"/>
        <dbReference type="ChEBI" id="CHEBI:30031"/>
        <dbReference type="ChEBI" id="CHEBI:61929"/>
        <dbReference type="ChEBI" id="CHEBI:61976"/>
    </reaction>
    <physiologicalReaction direction="left-to-right" evidence="14">
        <dbReference type="Rhea" id="RHEA:60233"/>
    </physiologicalReaction>
</comment>
<keyword evidence="10" id="KW-0408">Iron</keyword>
<dbReference type="FunFam" id="3.30.160.60:FF:000763">
    <property type="entry name" value="Probable lysine-specific demethylase ELF6"/>
    <property type="match status" value="1"/>
</dbReference>
<keyword evidence="9" id="KW-0560">Oxidoreductase</keyword>
<dbReference type="SMART" id="SM00545">
    <property type="entry name" value="JmjN"/>
    <property type="match status" value="1"/>
</dbReference>
<evidence type="ECO:0000313" key="21">
    <source>
        <dbReference type="EMBL" id="GFZ07871.1"/>
    </source>
</evidence>
<dbReference type="PROSITE" id="PS50157">
    <property type="entry name" value="ZINC_FINGER_C2H2_2"/>
    <property type="match status" value="3"/>
</dbReference>
<dbReference type="InterPro" id="IPR003349">
    <property type="entry name" value="JmjN"/>
</dbReference>
<keyword evidence="3" id="KW-0479">Metal-binding</keyword>
<feature type="domain" description="JmjC" evidence="20">
    <location>
        <begin position="183"/>
        <end position="368"/>
    </location>
</feature>
<dbReference type="Proteomes" id="UP000585474">
    <property type="component" value="Unassembled WGS sequence"/>
</dbReference>
<dbReference type="SUPFAM" id="SSF51197">
    <property type="entry name" value="Clavaminate synthase-like"/>
    <property type="match status" value="1"/>
</dbReference>
<dbReference type="GO" id="GO:0009741">
    <property type="term" value="P:response to brassinosteroid"/>
    <property type="evidence" value="ECO:0007669"/>
    <property type="project" value="UniProtKB-ARBA"/>
</dbReference>
<name>A0A7J0GAU3_9ERIC</name>
<feature type="region of interest" description="Disordered" evidence="17">
    <location>
        <begin position="1051"/>
        <end position="1089"/>
    </location>
</feature>
<dbReference type="Pfam" id="PF02373">
    <property type="entry name" value="JmjC"/>
    <property type="match status" value="1"/>
</dbReference>
<dbReference type="InterPro" id="IPR003347">
    <property type="entry name" value="JmjC_dom"/>
</dbReference>
<dbReference type="GO" id="GO:0071558">
    <property type="term" value="F:histone H3K27me2/H3K27me3 demethylase activity"/>
    <property type="evidence" value="ECO:0007669"/>
    <property type="project" value="UniProtKB-ARBA"/>
</dbReference>
<evidence type="ECO:0000259" key="18">
    <source>
        <dbReference type="PROSITE" id="PS50157"/>
    </source>
</evidence>
<dbReference type="PANTHER" id="PTHR10694">
    <property type="entry name" value="LYSINE-SPECIFIC DEMETHYLASE"/>
    <property type="match status" value="1"/>
</dbReference>
<dbReference type="FunFam" id="3.30.160.60:FF:000747">
    <property type="entry name" value="Probable lysine-specific demethylase ELF6"/>
    <property type="match status" value="1"/>
</dbReference>
<feature type="domain" description="JmjN" evidence="19">
    <location>
        <begin position="17"/>
        <end position="58"/>
    </location>
</feature>
<evidence type="ECO:0000256" key="6">
    <source>
        <dbReference type="ARBA" id="ARBA00022833"/>
    </source>
</evidence>
<dbReference type="FunFam" id="2.60.120.650:FF:000023">
    <property type="entry name" value="Probable lysine-specific demethylase ELF6"/>
    <property type="match status" value="1"/>
</dbReference>
<evidence type="ECO:0000313" key="22">
    <source>
        <dbReference type="Proteomes" id="UP000585474"/>
    </source>
</evidence>
<evidence type="ECO:0000256" key="14">
    <source>
        <dbReference type="ARBA" id="ARBA00050682"/>
    </source>
</evidence>
<evidence type="ECO:0000256" key="7">
    <source>
        <dbReference type="ARBA" id="ARBA00022853"/>
    </source>
</evidence>
<comment type="catalytic activity">
    <reaction evidence="15">
        <text>N(6),N(6),N(6)-trimethyl-L-lysyl(27)-[histone H3] + 2-oxoglutarate + O2 = N(6),N(6)-dimethyl-L-lysyl(27)-[histone H3] + formaldehyde + succinate + CO2</text>
        <dbReference type="Rhea" id="RHEA:60228"/>
        <dbReference type="Rhea" id="RHEA-COMP:15535"/>
        <dbReference type="Rhea" id="RHEA-COMP:15539"/>
        <dbReference type="ChEBI" id="CHEBI:15379"/>
        <dbReference type="ChEBI" id="CHEBI:16526"/>
        <dbReference type="ChEBI" id="CHEBI:16810"/>
        <dbReference type="ChEBI" id="CHEBI:16842"/>
        <dbReference type="ChEBI" id="CHEBI:30031"/>
        <dbReference type="ChEBI" id="CHEBI:61961"/>
        <dbReference type="ChEBI" id="CHEBI:61976"/>
    </reaction>
    <physiologicalReaction direction="left-to-right" evidence="15">
        <dbReference type="Rhea" id="RHEA:60229"/>
    </physiologicalReaction>
</comment>
<evidence type="ECO:0000256" key="11">
    <source>
        <dbReference type="ARBA" id="ARBA00023015"/>
    </source>
</evidence>
<dbReference type="GO" id="GO:0000785">
    <property type="term" value="C:chromatin"/>
    <property type="evidence" value="ECO:0007669"/>
    <property type="project" value="TreeGrafter"/>
</dbReference>
<sequence length="1280" mass="142802">MASEQEVFPWLKALPLAPEYHPTRSEFEDPVAYIFKIEKEASKYGICKIVPPVAAPPKKTAVMNMNRSLASRSGSSGPTFATRQQQIGFCPRRHRPVQKPVWQSGERYTLSQFEAKAKGFEKNFLKKSPRKGLSALEIETHFWKASGDKPFSVEYANDMPCSAFAPVCGRSKKEAGEGVTVGETAWNMRGVSRAKGSLLRFMKAEIPGVTSPMVYVAMMFSWFAWHVEDHDLHSLNYLHTGAGKTWYGVPREAAVAFEEVVRVHGYGGEINPLGEFCAALLFTYYGFRDVLEVTFAILGEKTTVMSPEVLIRAGVPCCRLVQNAGEFVVTFPRAYHSGFSHGFNCSEAANIATPEWLRVAKDAAIRRASIKCPPMVSHFQLLYDLALSLCSRIPNSISTEPRSSRLKNKKGGEGEIVIKELFVEDVMRNNDLLHILGEGSSVVLLPQTSLDNSVCSDLFVSSQLKGNPRLSFGLSAPKEEIKASDSLVSRSIMVDRMLGVKQLAGFYPVKGRFSSMFDGNRLSKLSGSDNAFRTHKVDTGRERTAQGDSLSDQGFFSCVTCGILCFACVAIVQPREAAANYLMSADCSIFNDQDVGPMENSDGSTVSTLAVNLSELNSYSGRVGNSTPDSLFDVPIHSAEEIQIGQQSTEVDTDTETQKAASALGQLAINYGHSSDSDEEEVEADIPVYDSERKSRDCSPVNRLQFDNRGLPSLKHHRLGFGHDVSLQVVDSYEDDGRLISNFKGNYQTFDCYAEFQTDNIASIESNSVGSRNRYQMKLSTADSNGSQVTQKAVTSRSNVIVPSGNATVPFAPQSDKDSCRLHVFCLQHASEVEQQLRPIGGAHIMLLCHPDYPELENEAKLVAEELGIDYRWNDVAFREADEEDEERIQLALESDVAVHGNGDWAVKLGIHLYYSANLSRSPLYRKQMPYSSIIYKAFGSSALVNSVTKPKVYERRSSKQKKIVVAGKWCGKVWMSNQVHPLLAGRDTEDVGEEGRTFHAQAKREVKHERLSESTLAAETISAIRKTGKKRKSTREAGAMMKLKYQKIQELGKASEDSPDEGYDQQYKRNIRSKKGKSETPRSERSCDPNARRFELCIEDGGPSTRLRKRSLKPSKDLVLKNLIQSKSVLKKKTISKKAYKSPAVKTLVAHNNTNMRDEEGEYTCDMEGCTMSFDSKQELVLHKRNICPVKGCGKKFFSHKYLVQHRRVHVDDRPLKCPWKGCKRTFKWAWARTEHIRVHTGERPYVCTETGCGQTFRFVSDFSRHKRKTGHHAKKGRG</sequence>
<proteinExistence type="inferred from homology"/>
<evidence type="ECO:0000256" key="5">
    <source>
        <dbReference type="ARBA" id="ARBA00022771"/>
    </source>
</evidence>
<keyword evidence="12" id="KW-0804">Transcription</keyword>
<keyword evidence="4" id="KW-0677">Repeat</keyword>
<dbReference type="SMART" id="SM00558">
    <property type="entry name" value="JmjC"/>
    <property type="match status" value="1"/>
</dbReference>
<gene>
    <name evidence="21" type="ORF">Acr_19g0008080</name>
</gene>
<dbReference type="GO" id="GO:2000028">
    <property type="term" value="P:regulation of photoperiodism, flowering"/>
    <property type="evidence" value="ECO:0007669"/>
    <property type="project" value="UniProtKB-ARBA"/>
</dbReference>
<keyword evidence="5 16" id="KW-0863">Zinc-finger</keyword>
<dbReference type="GO" id="GO:0009826">
    <property type="term" value="P:unidimensional cell growth"/>
    <property type="evidence" value="ECO:0007669"/>
    <property type="project" value="UniProtKB-ARBA"/>
</dbReference>
<dbReference type="Gene3D" id="3.30.160.60">
    <property type="entry name" value="Classic Zinc Finger"/>
    <property type="match status" value="1"/>
</dbReference>
<dbReference type="GO" id="GO:0010628">
    <property type="term" value="P:positive regulation of gene expression"/>
    <property type="evidence" value="ECO:0007669"/>
    <property type="project" value="UniProtKB-ARBA"/>
</dbReference>
<evidence type="ECO:0000256" key="3">
    <source>
        <dbReference type="ARBA" id="ARBA00022723"/>
    </source>
</evidence>
<dbReference type="OrthoDB" id="9547406at2759"/>
<evidence type="ECO:0000256" key="8">
    <source>
        <dbReference type="ARBA" id="ARBA00022964"/>
    </source>
</evidence>
<dbReference type="PROSITE" id="PS51183">
    <property type="entry name" value="JMJN"/>
    <property type="match status" value="1"/>
</dbReference>
<evidence type="ECO:0000259" key="19">
    <source>
        <dbReference type="PROSITE" id="PS51183"/>
    </source>
</evidence>
<feature type="domain" description="C2H2-type" evidence="18">
    <location>
        <begin position="1187"/>
        <end position="1216"/>
    </location>
</feature>
<evidence type="ECO:0000256" key="2">
    <source>
        <dbReference type="ARBA" id="ARBA00009711"/>
    </source>
</evidence>
<protein>
    <submittedName>
        <fullName evidence="21">Relative of early flowering 6</fullName>
    </submittedName>
</protein>
<dbReference type="GO" id="GO:0005634">
    <property type="term" value="C:nucleus"/>
    <property type="evidence" value="ECO:0007669"/>
    <property type="project" value="UniProtKB-SubCell"/>
</dbReference>
<dbReference type="Pfam" id="PF02375">
    <property type="entry name" value="JmjN"/>
    <property type="match status" value="1"/>
</dbReference>
<comment type="caution">
    <text evidence="21">The sequence shown here is derived from an EMBL/GenBank/DDBJ whole genome shotgun (WGS) entry which is preliminary data.</text>
</comment>
<keyword evidence="22" id="KW-1185">Reference proteome</keyword>
<reference evidence="21 22" key="1">
    <citation type="submission" date="2019-07" db="EMBL/GenBank/DDBJ databases">
        <title>De Novo Assembly of kiwifruit Actinidia rufa.</title>
        <authorList>
            <person name="Sugita-Konishi S."/>
            <person name="Sato K."/>
            <person name="Mori E."/>
            <person name="Abe Y."/>
            <person name="Kisaki G."/>
            <person name="Hamano K."/>
            <person name="Suezawa K."/>
            <person name="Otani M."/>
            <person name="Fukuda T."/>
            <person name="Manabe T."/>
            <person name="Gomi K."/>
            <person name="Tabuchi M."/>
            <person name="Akimitsu K."/>
            <person name="Kataoka I."/>
        </authorList>
    </citation>
    <scope>NUCLEOTIDE SEQUENCE [LARGE SCALE GENOMIC DNA]</scope>
    <source>
        <strain evidence="22">cv. Fuchu</strain>
    </source>
</reference>
<dbReference type="GO" id="GO:0034647">
    <property type="term" value="F:histone H3K4me/H3K4me2/H3K4me3 demethylase activity"/>
    <property type="evidence" value="ECO:0007669"/>
    <property type="project" value="TreeGrafter"/>
</dbReference>
<evidence type="ECO:0000259" key="20">
    <source>
        <dbReference type="PROSITE" id="PS51184"/>
    </source>
</evidence>
<dbReference type="SUPFAM" id="SSF57667">
    <property type="entry name" value="beta-beta-alpha zinc fingers"/>
    <property type="match status" value="2"/>
</dbReference>
<comment type="similarity">
    <text evidence="2">Belongs to the JHDM3 histone demethylase family.</text>
</comment>
<evidence type="ECO:0000256" key="16">
    <source>
        <dbReference type="PROSITE-ProRule" id="PRU00042"/>
    </source>
</evidence>
<dbReference type="AlphaFoldDB" id="A0A7J0GAU3"/>